<organism evidence="1 2">
    <name type="scientific">Bradyrhizobium canariense</name>
    <dbReference type="NCBI Taxonomy" id="255045"/>
    <lineage>
        <taxon>Bacteria</taxon>
        <taxon>Pseudomonadati</taxon>
        <taxon>Pseudomonadota</taxon>
        <taxon>Alphaproteobacteria</taxon>
        <taxon>Hyphomicrobiales</taxon>
        <taxon>Nitrobacteraceae</taxon>
        <taxon>Bradyrhizobium</taxon>
    </lineage>
</organism>
<dbReference type="RefSeq" id="WP_146688986.1">
    <property type="nucleotide sequence ID" value="NZ_LT629750.1"/>
</dbReference>
<name>A0A1H1Y8W8_9BRAD</name>
<dbReference type="Pfam" id="PF05015">
    <property type="entry name" value="HigB-like_toxin"/>
    <property type="match status" value="1"/>
</dbReference>
<dbReference type="Proteomes" id="UP000243904">
    <property type="component" value="Chromosome I"/>
</dbReference>
<protein>
    <submittedName>
        <fullName evidence="1">Proteic killer suppression protein</fullName>
    </submittedName>
</protein>
<keyword evidence="2" id="KW-1185">Reference proteome</keyword>
<evidence type="ECO:0000313" key="2">
    <source>
        <dbReference type="Proteomes" id="UP000243904"/>
    </source>
</evidence>
<dbReference type="PANTHER" id="PTHR40266">
    <property type="entry name" value="TOXIN HIGB-1"/>
    <property type="match status" value="1"/>
</dbReference>
<dbReference type="InterPro" id="IPR035093">
    <property type="entry name" value="RelE/ParE_toxin_dom_sf"/>
</dbReference>
<dbReference type="InterPro" id="IPR007711">
    <property type="entry name" value="HigB-1"/>
</dbReference>
<dbReference type="EMBL" id="LT629750">
    <property type="protein sequence ID" value="SDT17852.1"/>
    <property type="molecule type" value="Genomic_DNA"/>
</dbReference>
<accession>A0A1H1Y8W8</accession>
<evidence type="ECO:0000313" key="1">
    <source>
        <dbReference type="EMBL" id="SDT17852.1"/>
    </source>
</evidence>
<dbReference type="Gene3D" id="3.30.2310.20">
    <property type="entry name" value="RelE-like"/>
    <property type="match status" value="1"/>
</dbReference>
<dbReference type="AlphaFoldDB" id="A0A1H1Y8W8"/>
<dbReference type="SUPFAM" id="SSF143011">
    <property type="entry name" value="RelE-like"/>
    <property type="match status" value="1"/>
</dbReference>
<proteinExistence type="predicted"/>
<dbReference type="PANTHER" id="PTHR40266:SF2">
    <property type="entry name" value="TOXIN HIGB-1"/>
    <property type="match status" value="1"/>
</dbReference>
<reference evidence="2" key="1">
    <citation type="submission" date="2016-10" db="EMBL/GenBank/DDBJ databases">
        <authorList>
            <person name="Varghese N."/>
            <person name="Submissions S."/>
        </authorList>
    </citation>
    <scope>NUCLEOTIDE SEQUENCE [LARGE SCALE GENOMIC DNA]</scope>
    <source>
        <strain evidence="2">GAS369</strain>
    </source>
</reference>
<sequence>MPIKSFANDLTKAIFDGECPKGFPAQLQSVTRRKLRMIDAAHELKDLKAPPNNKLHPLEDDREGQHAIWVNDQYRICFRWDDGDAHEVEFTDYHK</sequence>
<gene>
    <name evidence="1" type="ORF">SAMN05444158_4689</name>
</gene>